<name>A0AAV1P6G0_SCOSC</name>
<evidence type="ECO:0000313" key="2">
    <source>
        <dbReference type="EMBL" id="CAK6967305.1"/>
    </source>
</evidence>
<dbReference type="PANTHER" id="PTHR47501">
    <property type="entry name" value="TRANSPOSASE-RELATED"/>
    <property type="match status" value="1"/>
</dbReference>
<feature type="compositionally biased region" description="Polar residues" evidence="1">
    <location>
        <begin position="563"/>
        <end position="576"/>
    </location>
</feature>
<organism evidence="2 3">
    <name type="scientific">Scomber scombrus</name>
    <name type="common">Atlantic mackerel</name>
    <name type="synonym">Scomber vernalis</name>
    <dbReference type="NCBI Taxonomy" id="13677"/>
    <lineage>
        <taxon>Eukaryota</taxon>
        <taxon>Metazoa</taxon>
        <taxon>Chordata</taxon>
        <taxon>Craniata</taxon>
        <taxon>Vertebrata</taxon>
        <taxon>Euteleostomi</taxon>
        <taxon>Actinopterygii</taxon>
        <taxon>Neopterygii</taxon>
        <taxon>Teleostei</taxon>
        <taxon>Neoteleostei</taxon>
        <taxon>Acanthomorphata</taxon>
        <taxon>Pelagiaria</taxon>
        <taxon>Scombriformes</taxon>
        <taxon>Scombridae</taxon>
        <taxon>Scomber</taxon>
    </lineage>
</organism>
<dbReference type="SUPFAM" id="SSF53098">
    <property type="entry name" value="Ribonuclease H-like"/>
    <property type="match status" value="1"/>
</dbReference>
<evidence type="ECO:0000313" key="3">
    <source>
        <dbReference type="Proteomes" id="UP001314229"/>
    </source>
</evidence>
<sequence>MEATAACGHKEVSYNYLSDFYEKIDKEGNNLTFMCKLCPPALKNKIRTSVTSFANLKRHIELKHPGSLSRYVQATSKKSKEQDRSSTQMPLTAYSSGFVVISQPQVDNLVVQYIVGDLQPLRKVESLAFINLIKGLHPSKQVPSRKKIQTLLNKKYKENMCELKTELSAIDVVCTTADCWSAVNKAFMGITIHWLNKTDVSHRHSAVLACRRIKGAHTHDVLAKLLSDVNKEFKIHNKVVCTVTDNAANFVKAFNCFAMDVAIDDDVPETETVESEDEDEPVPDFAAASESSDEDDMEPEPLLDLVHPSLPPHRRCMAHTLNLVAKDTEKVSEKRYRTVSRAVFGKASALWNLVKRSTKASDTVEEKLGIGFVVTNDTRWNSVFLAMERLSRIAKLTTKAEINMAEVTPENDATPLHDELLLHTVSDEFGFRRFSPQEVEFIHMFVDVMRPLALALNILQAEKNIFLGYLAPTIVQLQCHMNDLLEESRKPTAAEGLITCRPLIKSILESMSTRLAGLLEKREHILSAMLVPRFKLDWVQDEEKRMQYRLMLKREFQTLISDDSAANDSGQAQSSDRSGKKDPAASFFRFNSNTQVHQKSEVDAYLDAPTTDGFDEYMQFSKLRRLFIKHNTALPSSAPVERLFSIGGQIFRPRRNRLGDANFEKQLILNANKKM</sequence>
<reference evidence="2 3" key="1">
    <citation type="submission" date="2024-01" db="EMBL/GenBank/DDBJ databases">
        <authorList>
            <person name="Alioto T."/>
            <person name="Alioto T."/>
            <person name="Gomez Garrido J."/>
        </authorList>
    </citation>
    <scope>NUCLEOTIDE SEQUENCE [LARGE SCALE GENOMIC DNA]</scope>
</reference>
<proteinExistence type="predicted"/>
<dbReference type="AlphaFoldDB" id="A0AAV1P6G0"/>
<dbReference type="Proteomes" id="UP001314229">
    <property type="component" value="Unassembled WGS sequence"/>
</dbReference>
<feature type="region of interest" description="Disordered" evidence="1">
    <location>
        <begin position="563"/>
        <end position="584"/>
    </location>
</feature>
<gene>
    <name evidence="2" type="ORF">FSCOSCO3_A023292</name>
</gene>
<comment type="caution">
    <text evidence="2">The sequence shown here is derived from an EMBL/GenBank/DDBJ whole genome shotgun (WGS) entry which is preliminary data.</text>
</comment>
<feature type="region of interest" description="Disordered" evidence="1">
    <location>
        <begin position="268"/>
        <end position="299"/>
    </location>
</feature>
<dbReference type="EMBL" id="CAWUFR010000103">
    <property type="protein sequence ID" value="CAK6967305.1"/>
    <property type="molecule type" value="Genomic_DNA"/>
</dbReference>
<feature type="compositionally biased region" description="Acidic residues" evidence="1">
    <location>
        <begin position="268"/>
        <end position="282"/>
    </location>
</feature>
<dbReference type="InterPro" id="IPR012337">
    <property type="entry name" value="RNaseH-like_sf"/>
</dbReference>
<dbReference type="PANTHER" id="PTHR47501:SF5">
    <property type="entry name" value="HAT C-TERMINAL DIMERISATION DOMAIN-CONTAINING PROTEIN"/>
    <property type="match status" value="1"/>
</dbReference>
<protein>
    <submittedName>
        <fullName evidence="2">Uncharacterized protein LOC124463934</fullName>
    </submittedName>
</protein>
<dbReference type="SUPFAM" id="SSF140996">
    <property type="entry name" value="Hermes dimerisation domain"/>
    <property type="match status" value="1"/>
</dbReference>
<evidence type="ECO:0000256" key="1">
    <source>
        <dbReference type="SAM" id="MobiDB-lite"/>
    </source>
</evidence>
<accession>A0AAV1P6G0</accession>
<keyword evidence="3" id="KW-1185">Reference proteome</keyword>